<feature type="transmembrane region" description="Helical" evidence="6">
    <location>
        <begin position="142"/>
        <end position="162"/>
    </location>
</feature>
<feature type="transmembrane region" description="Helical" evidence="6">
    <location>
        <begin position="107"/>
        <end position="130"/>
    </location>
</feature>
<dbReference type="AlphaFoldDB" id="A0A2V1IIK5"/>
<feature type="transmembrane region" description="Helical" evidence="6">
    <location>
        <begin position="319"/>
        <end position="335"/>
    </location>
</feature>
<evidence type="ECO:0000256" key="4">
    <source>
        <dbReference type="ARBA" id="ARBA00022989"/>
    </source>
</evidence>
<keyword evidence="3 6" id="KW-0812">Transmembrane</keyword>
<feature type="transmembrane region" description="Helical" evidence="6">
    <location>
        <begin position="53"/>
        <end position="70"/>
    </location>
</feature>
<dbReference type="Pfam" id="PF07690">
    <property type="entry name" value="MFS_1"/>
    <property type="match status" value="1"/>
</dbReference>
<evidence type="ECO:0000259" key="7">
    <source>
        <dbReference type="PROSITE" id="PS50850"/>
    </source>
</evidence>
<reference evidence="9" key="1">
    <citation type="submission" date="2018-02" db="EMBL/GenBank/DDBJ databases">
        <authorList>
            <person name="Clavel T."/>
            <person name="Strowig T."/>
        </authorList>
    </citation>
    <scope>NUCLEOTIDE SEQUENCE [LARGE SCALE GENOMIC DNA]</scope>
    <source>
        <strain evidence="9">DSM 103720</strain>
    </source>
</reference>
<protein>
    <submittedName>
        <fullName evidence="8">MFS transporter</fullName>
    </submittedName>
</protein>
<feature type="transmembrane region" description="Helical" evidence="6">
    <location>
        <begin position="168"/>
        <end position="188"/>
    </location>
</feature>
<keyword evidence="2" id="KW-1003">Cell membrane</keyword>
<evidence type="ECO:0000256" key="2">
    <source>
        <dbReference type="ARBA" id="ARBA00022475"/>
    </source>
</evidence>
<feature type="transmembrane region" description="Helical" evidence="6">
    <location>
        <begin position="82"/>
        <end position="101"/>
    </location>
</feature>
<accession>A0A2V1IIK5</accession>
<dbReference type="InterPro" id="IPR036259">
    <property type="entry name" value="MFS_trans_sf"/>
</dbReference>
<dbReference type="EMBL" id="PUEC01000023">
    <property type="protein sequence ID" value="PWB01278.1"/>
    <property type="molecule type" value="Genomic_DNA"/>
</dbReference>
<dbReference type="PANTHER" id="PTHR43124">
    <property type="entry name" value="PURINE EFFLUX PUMP PBUE"/>
    <property type="match status" value="1"/>
</dbReference>
<dbReference type="GO" id="GO:0022857">
    <property type="term" value="F:transmembrane transporter activity"/>
    <property type="evidence" value="ECO:0007669"/>
    <property type="project" value="InterPro"/>
</dbReference>
<proteinExistence type="predicted"/>
<feature type="transmembrane region" description="Helical" evidence="6">
    <location>
        <begin position="341"/>
        <end position="358"/>
    </location>
</feature>
<dbReference type="PANTHER" id="PTHR43124:SF3">
    <property type="entry name" value="CHLORAMPHENICOL EFFLUX PUMP RV0191"/>
    <property type="match status" value="1"/>
</dbReference>
<gene>
    <name evidence="8" type="ORF">C5O23_10125</name>
</gene>
<evidence type="ECO:0000313" key="8">
    <source>
        <dbReference type="EMBL" id="PWB01278.1"/>
    </source>
</evidence>
<comment type="caution">
    <text evidence="8">The sequence shown here is derived from an EMBL/GenBank/DDBJ whole genome shotgun (WGS) entry which is preliminary data.</text>
</comment>
<evidence type="ECO:0000256" key="1">
    <source>
        <dbReference type="ARBA" id="ARBA00004651"/>
    </source>
</evidence>
<evidence type="ECO:0000256" key="3">
    <source>
        <dbReference type="ARBA" id="ARBA00022692"/>
    </source>
</evidence>
<dbReference type="InterPro" id="IPR011701">
    <property type="entry name" value="MFS"/>
</dbReference>
<evidence type="ECO:0000313" key="9">
    <source>
        <dbReference type="Proteomes" id="UP000244905"/>
    </source>
</evidence>
<evidence type="ECO:0000256" key="5">
    <source>
        <dbReference type="ARBA" id="ARBA00023136"/>
    </source>
</evidence>
<feature type="domain" description="Major facilitator superfamily (MFS) profile" evidence="7">
    <location>
        <begin position="16"/>
        <end position="438"/>
    </location>
</feature>
<keyword evidence="9" id="KW-1185">Reference proteome</keyword>
<dbReference type="SUPFAM" id="SSF103473">
    <property type="entry name" value="MFS general substrate transporter"/>
    <property type="match status" value="1"/>
</dbReference>
<dbReference type="InterPro" id="IPR020846">
    <property type="entry name" value="MFS_dom"/>
</dbReference>
<feature type="transmembrane region" description="Helical" evidence="6">
    <location>
        <begin position="256"/>
        <end position="276"/>
    </location>
</feature>
<dbReference type="Gene3D" id="1.20.1250.20">
    <property type="entry name" value="MFS general substrate transporter like domains"/>
    <property type="match status" value="1"/>
</dbReference>
<organism evidence="8 9">
    <name type="scientific">Duncaniella muris</name>
    <dbReference type="NCBI Taxonomy" id="2094150"/>
    <lineage>
        <taxon>Bacteria</taxon>
        <taxon>Pseudomonadati</taxon>
        <taxon>Bacteroidota</taxon>
        <taxon>Bacteroidia</taxon>
        <taxon>Bacteroidales</taxon>
        <taxon>Muribaculaceae</taxon>
        <taxon>Duncaniella</taxon>
    </lineage>
</organism>
<dbReference type="RefSeq" id="WP_107032828.1">
    <property type="nucleotide sequence ID" value="NZ_PUEC01000023.1"/>
</dbReference>
<dbReference type="Proteomes" id="UP000244905">
    <property type="component" value="Unassembled WGS sequence"/>
</dbReference>
<dbReference type="GeneID" id="82526696"/>
<name>A0A2V1IIK5_9BACT</name>
<sequence>MNMKINTGKGSISLMTLIAIWSISLTVNLPGLAITPMLGNLDKIFPHTSELEIQLLTVLPNLFIIPFVLLSGRLSLSKSKVGIVVVALAIYLVSGLLYFFARNMIDLIVISCLLGIGCGLLIPLAAGLLADTFVGKYRMRQLGIKSGISNMALVVATFVVGWLNHGNWRLPFLVYLIPAIPLVLSVFLRGIPKADLSPAPATPDPKMKASAKAAAKAVIAGSPAGAIHAAPPASAGGYDQYGYIGKIKGGFILSRTWSLIAVYFFVCYATVIVSYYTPFLMQSEGLDDSDVGTVTAIFFLAVFLPGFILPYIIKTLRQATLVVSSVVMIAGIVLMVVCHRFGLMCMAASLVGFGYGVFQPVIYDKATQIVTDPAKATLALAIVLAANYISISATPFIVDFFRDIFDPHHLNNAFAFEFNAILLAAFTVIVIVLRKSFVFRIDKSYY</sequence>
<dbReference type="GO" id="GO:0005886">
    <property type="term" value="C:plasma membrane"/>
    <property type="evidence" value="ECO:0007669"/>
    <property type="project" value="UniProtKB-SubCell"/>
</dbReference>
<feature type="transmembrane region" description="Helical" evidence="6">
    <location>
        <begin position="12"/>
        <end position="33"/>
    </location>
</feature>
<feature type="transmembrane region" description="Helical" evidence="6">
    <location>
        <begin position="413"/>
        <end position="433"/>
    </location>
</feature>
<keyword evidence="4 6" id="KW-1133">Transmembrane helix</keyword>
<dbReference type="PROSITE" id="PS50850">
    <property type="entry name" value="MFS"/>
    <property type="match status" value="1"/>
</dbReference>
<evidence type="ECO:0000256" key="6">
    <source>
        <dbReference type="SAM" id="Phobius"/>
    </source>
</evidence>
<comment type="subcellular location">
    <subcellularLocation>
        <location evidence="1">Cell membrane</location>
        <topology evidence="1">Multi-pass membrane protein</topology>
    </subcellularLocation>
</comment>
<feature type="transmembrane region" description="Helical" evidence="6">
    <location>
        <begin position="378"/>
        <end position="401"/>
    </location>
</feature>
<dbReference type="InterPro" id="IPR050189">
    <property type="entry name" value="MFS_Efflux_Transporters"/>
</dbReference>
<feature type="transmembrane region" description="Helical" evidence="6">
    <location>
        <begin position="291"/>
        <end position="312"/>
    </location>
</feature>
<keyword evidence="5 6" id="KW-0472">Membrane</keyword>